<keyword evidence="2" id="KW-1185">Reference proteome</keyword>
<organism evidence="1 2">
    <name type="scientific">Portunus trituberculatus</name>
    <name type="common">Swimming crab</name>
    <name type="synonym">Neptunus trituberculatus</name>
    <dbReference type="NCBI Taxonomy" id="210409"/>
    <lineage>
        <taxon>Eukaryota</taxon>
        <taxon>Metazoa</taxon>
        <taxon>Ecdysozoa</taxon>
        <taxon>Arthropoda</taxon>
        <taxon>Crustacea</taxon>
        <taxon>Multicrustacea</taxon>
        <taxon>Malacostraca</taxon>
        <taxon>Eumalacostraca</taxon>
        <taxon>Eucarida</taxon>
        <taxon>Decapoda</taxon>
        <taxon>Pleocyemata</taxon>
        <taxon>Brachyura</taxon>
        <taxon>Eubrachyura</taxon>
        <taxon>Portunoidea</taxon>
        <taxon>Portunidae</taxon>
        <taxon>Portuninae</taxon>
        <taxon>Portunus</taxon>
    </lineage>
</organism>
<reference evidence="1 2" key="1">
    <citation type="submission" date="2019-05" db="EMBL/GenBank/DDBJ databases">
        <title>Another draft genome of Portunus trituberculatus and its Hox gene families provides insights of decapod evolution.</title>
        <authorList>
            <person name="Jeong J.-H."/>
            <person name="Song I."/>
            <person name="Kim S."/>
            <person name="Choi T."/>
            <person name="Kim D."/>
            <person name="Ryu S."/>
            <person name="Kim W."/>
        </authorList>
    </citation>
    <scope>NUCLEOTIDE SEQUENCE [LARGE SCALE GENOMIC DNA]</scope>
    <source>
        <tissue evidence="1">Muscle</tissue>
    </source>
</reference>
<accession>A0A5B7D651</accession>
<dbReference type="Proteomes" id="UP000324222">
    <property type="component" value="Unassembled WGS sequence"/>
</dbReference>
<evidence type="ECO:0000313" key="2">
    <source>
        <dbReference type="Proteomes" id="UP000324222"/>
    </source>
</evidence>
<sequence>MLQKLMKEKLREGSRHFRPSLIELSDLGTFMVPSPEGDSEADAGVDIF</sequence>
<dbReference type="AlphaFoldDB" id="A0A5B7D651"/>
<protein>
    <submittedName>
        <fullName evidence="1">Uncharacterized protein</fullName>
    </submittedName>
</protein>
<gene>
    <name evidence="1" type="ORF">E2C01_009573</name>
</gene>
<proteinExistence type="predicted"/>
<evidence type="ECO:0000313" key="1">
    <source>
        <dbReference type="EMBL" id="MPC16738.1"/>
    </source>
</evidence>
<dbReference type="EMBL" id="VSRR010000532">
    <property type="protein sequence ID" value="MPC16738.1"/>
    <property type="molecule type" value="Genomic_DNA"/>
</dbReference>
<comment type="caution">
    <text evidence="1">The sequence shown here is derived from an EMBL/GenBank/DDBJ whole genome shotgun (WGS) entry which is preliminary data.</text>
</comment>
<name>A0A5B7D651_PORTR</name>